<feature type="compositionally biased region" description="Polar residues" evidence="1">
    <location>
        <begin position="50"/>
        <end position="59"/>
    </location>
</feature>
<feature type="domain" description="WW" evidence="2">
    <location>
        <begin position="33"/>
        <end position="66"/>
    </location>
</feature>
<dbReference type="InterPro" id="IPR036517">
    <property type="entry name" value="FF_domain_sf"/>
</dbReference>
<comment type="caution">
    <text evidence="4">The sequence shown here is derived from an EMBL/GenBank/DDBJ whole genome shotgun (WGS) entry which is preliminary data.</text>
</comment>
<dbReference type="InterPro" id="IPR002713">
    <property type="entry name" value="FF_domain"/>
</dbReference>
<feature type="compositionally biased region" description="Basic residues" evidence="1">
    <location>
        <begin position="488"/>
        <end position="499"/>
    </location>
</feature>
<dbReference type="GO" id="GO:0005685">
    <property type="term" value="C:U1 snRNP"/>
    <property type="evidence" value="ECO:0007669"/>
    <property type="project" value="TreeGrafter"/>
</dbReference>
<feature type="compositionally biased region" description="Acidic residues" evidence="1">
    <location>
        <begin position="72"/>
        <end position="83"/>
    </location>
</feature>
<dbReference type="GeneID" id="93654187"/>
<evidence type="ECO:0000259" key="2">
    <source>
        <dbReference type="PROSITE" id="PS50020"/>
    </source>
</evidence>
<feature type="region of interest" description="Disordered" evidence="1">
    <location>
        <begin position="475"/>
        <end position="499"/>
    </location>
</feature>
<accession>A0A8H8D891</accession>
<organism evidence="4 5">
    <name type="scientific">Candida metapsilosis</name>
    <dbReference type="NCBI Taxonomy" id="273372"/>
    <lineage>
        <taxon>Eukaryota</taxon>
        <taxon>Fungi</taxon>
        <taxon>Dikarya</taxon>
        <taxon>Ascomycota</taxon>
        <taxon>Saccharomycotina</taxon>
        <taxon>Pichiomycetes</taxon>
        <taxon>Debaryomycetaceae</taxon>
        <taxon>Candida/Lodderomyces clade</taxon>
        <taxon>Candida</taxon>
    </lineage>
</organism>
<dbReference type="Pfam" id="PF01846">
    <property type="entry name" value="FF"/>
    <property type="match status" value="2"/>
</dbReference>
<evidence type="ECO:0000313" key="5">
    <source>
        <dbReference type="Proteomes" id="UP000669133"/>
    </source>
</evidence>
<evidence type="ECO:0000256" key="1">
    <source>
        <dbReference type="SAM" id="MobiDB-lite"/>
    </source>
</evidence>
<evidence type="ECO:0000259" key="3">
    <source>
        <dbReference type="PROSITE" id="PS51676"/>
    </source>
</evidence>
<dbReference type="CDD" id="cd00201">
    <property type="entry name" value="WW"/>
    <property type="match status" value="2"/>
</dbReference>
<evidence type="ECO:0000313" key="4">
    <source>
        <dbReference type="EMBL" id="KAG5416828.1"/>
    </source>
</evidence>
<dbReference type="EMBL" id="JAEOAQ010000008">
    <property type="protein sequence ID" value="KAG5416828.1"/>
    <property type="molecule type" value="Genomic_DNA"/>
</dbReference>
<keyword evidence="5" id="KW-1185">Reference proteome</keyword>
<dbReference type="RefSeq" id="XP_067545944.1">
    <property type="nucleotide sequence ID" value="XM_067694747.1"/>
</dbReference>
<dbReference type="GO" id="GO:0071004">
    <property type="term" value="C:U2-type prespliceosome"/>
    <property type="evidence" value="ECO:0007669"/>
    <property type="project" value="TreeGrafter"/>
</dbReference>
<reference evidence="4 5" key="1">
    <citation type="submission" date="2020-12" db="EMBL/GenBank/DDBJ databases">
        <title>Effect of drift, selection, and recombination on the evolution of hybrid genomes in Candida yeast pathogens.</title>
        <authorList>
            <person name="Mixao V."/>
            <person name="Ksiezopolska E."/>
            <person name="Saus E."/>
            <person name="Boekhout T."/>
            <person name="Gacser A."/>
            <person name="Gabaldon T."/>
        </authorList>
    </citation>
    <scope>NUCLEOTIDE SEQUENCE [LARGE SCALE GENOMIC DNA]</scope>
    <source>
        <strain evidence="4 5">BP57</strain>
    </source>
</reference>
<sequence length="499" mass="58371">MSNWEQLKTDDGQVYYYNKETSETSWTLPEGEEATVPTWQEYTTNDGKTYYYNESTGETTWDKPDELGEGGQSDEESHEEEDAIDKALKQEPVELPSSMASSTSEENEQVFVQLLKDNNVDSTWSFQTVMKKLVSKPEYWAVASPMKRKSLYEEYLVQKFEDEIRNKTNVIEQFKSNFIKELETLRKEGKLDHNTRWISLRKRFVEEENPIFKHSMLPDIDMAKMFYKYTAEIKKQHDDEVEKQKKQATDELYHYLHSINNALVQKASNFQELYAGLIEDPRFKQNKHLACLNELDILNLYESKLYPELIESLRKQIKSQEKVNYRSDRKARQNYRSLIETIPLDAKTKFSDIFDLIEKEDAFIELCGRNGSSPLELFWDVIDEKKQLMKLHKDLIEAVINDLKKKGELGQSVWSSKVSFLEKLKSVKDDRLLQFNLNDTDSNDEIFEIYQTLKEELEMRERIVRKRGISEVDVGSGPAAAAAGTQGKRAKKTVKKMNY</sequence>
<feature type="domain" description="FF" evidence="3">
    <location>
        <begin position="103"/>
        <end position="158"/>
    </location>
</feature>
<dbReference type="PROSITE" id="PS51676">
    <property type="entry name" value="FF"/>
    <property type="match status" value="1"/>
</dbReference>
<dbReference type="PROSITE" id="PS50020">
    <property type="entry name" value="WW_DOMAIN_2"/>
    <property type="match status" value="2"/>
</dbReference>
<dbReference type="AlphaFoldDB" id="A0A8H8D891"/>
<dbReference type="SUPFAM" id="SSF51045">
    <property type="entry name" value="WW domain"/>
    <property type="match status" value="2"/>
</dbReference>
<dbReference type="InterPro" id="IPR001202">
    <property type="entry name" value="WW_dom"/>
</dbReference>
<dbReference type="Pfam" id="PF00397">
    <property type="entry name" value="WW"/>
    <property type="match status" value="2"/>
</dbReference>
<feature type="domain" description="WW" evidence="2">
    <location>
        <begin position="1"/>
        <end position="31"/>
    </location>
</feature>
<gene>
    <name evidence="4" type="ORF">I9W82_005558</name>
</gene>
<protein>
    <submittedName>
        <fullName evidence="4">PRP40</fullName>
    </submittedName>
</protein>
<name>A0A8H8D891_9ASCO</name>
<dbReference type="Proteomes" id="UP000669133">
    <property type="component" value="Unassembled WGS sequence"/>
</dbReference>
<dbReference type="Gene3D" id="2.20.70.10">
    <property type="match status" value="2"/>
</dbReference>
<dbReference type="InterPro" id="IPR036020">
    <property type="entry name" value="WW_dom_sf"/>
</dbReference>
<proteinExistence type="predicted"/>
<feature type="region of interest" description="Disordered" evidence="1">
    <location>
        <begin position="50"/>
        <end position="83"/>
    </location>
</feature>
<dbReference type="GO" id="GO:0045292">
    <property type="term" value="P:mRNA cis splicing, via spliceosome"/>
    <property type="evidence" value="ECO:0007669"/>
    <property type="project" value="InterPro"/>
</dbReference>
<dbReference type="SMART" id="SM00441">
    <property type="entry name" value="FF"/>
    <property type="match status" value="2"/>
</dbReference>
<dbReference type="PANTHER" id="PTHR11864:SF0">
    <property type="entry name" value="PRP40 PRE-MRNA PROCESSING FACTOR 40 HOMOLOG A (YEAST)"/>
    <property type="match status" value="1"/>
</dbReference>
<dbReference type="SMART" id="SM00456">
    <property type="entry name" value="WW"/>
    <property type="match status" value="2"/>
</dbReference>
<dbReference type="Gene3D" id="1.10.10.440">
    <property type="entry name" value="FF domain"/>
    <property type="match status" value="1"/>
</dbReference>
<dbReference type="OrthoDB" id="187617at2759"/>
<dbReference type="PANTHER" id="PTHR11864">
    <property type="entry name" value="PRE-MRNA-PROCESSING PROTEIN PRP40"/>
    <property type="match status" value="1"/>
</dbReference>
<dbReference type="GO" id="GO:0003723">
    <property type="term" value="F:RNA binding"/>
    <property type="evidence" value="ECO:0007669"/>
    <property type="project" value="TreeGrafter"/>
</dbReference>
<dbReference type="SUPFAM" id="SSF81698">
    <property type="entry name" value="FF domain"/>
    <property type="match status" value="2"/>
</dbReference>
<dbReference type="PROSITE" id="PS01159">
    <property type="entry name" value="WW_DOMAIN_1"/>
    <property type="match status" value="2"/>
</dbReference>
<dbReference type="InterPro" id="IPR039726">
    <property type="entry name" value="Prp40-like"/>
</dbReference>